<dbReference type="SUPFAM" id="SSF57845">
    <property type="entry name" value="B-box zinc-binding domain"/>
    <property type="match status" value="1"/>
</dbReference>
<evidence type="ECO:0000256" key="2">
    <source>
        <dbReference type="ARBA" id="ARBA00022771"/>
    </source>
</evidence>
<dbReference type="PROSITE" id="PS50119">
    <property type="entry name" value="ZF_BBOX"/>
    <property type="match status" value="1"/>
</dbReference>
<evidence type="ECO:0000256" key="5">
    <source>
        <dbReference type="SAM" id="MobiDB-lite"/>
    </source>
</evidence>
<feature type="region of interest" description="Disordered" evidence="5">
    <location>
        <begin position="104"/>
        <end position="192"/>
    </location>
</feature>
<dbReference type="AlphaFoldDB" id="A0A8J8P7R4"/>
<dbReference type="PROSITE" id="PS51886">
    <property type="entry name" value="TLDC"/>
    <property type="match status" value="1"/>
</dbReference>
<evidence type="ECO:0000256" key="3">
    <source>
        <dbReference type="ARBA" id="ARBA00022833"/>
    </source>
</evidence>
<dbReference type="Gene3D" id="3.30.160.60">
    <property type="entry name" value="Classic Zinc Finger"/>
    <property type="match status" value="1"/>
</dbReference>
<keyword evidence="3" id="KW-0862">Zinc</keyword>
<feature type="compositionally biased region" description="Polar residues" evidence="5">
    <location>
        <begin position="65"/>
        <end position="84"/>
    </location>
</feature>
<sequence>MNALNPAQAVIPITDSAVPLTHGLSLLISLNFFSSINKLQYFKNMNAQEGSQGRRVTFSREGRNNPLTQSASHRSINSKVTPGSQVKGKVGTLVKVNKVGAGSSVGLPKKQVVKPVGPSPNKKTAAPQQIHIVNDKDLENSIGGHTDTNSIASPAKVLPSRSSATKPSRSRSNDNSIAADTDEERLLPRSTVKKLHPKAVELKHLKSAEQAPIQKVIVPIKTTEDDGAMLMNQNEPGVDDLDFADVDIPHDAAAPLFKKDKNKDCVYCLRRELKIVLVLENCGHYYCPHCLLQQYLITTVTQGLGLPLPGKHGSQKLIRCYQCKQYHGINENQIKQLQALAANKNIKAPIPKPPVFKGLKRCQTCFRISMNVDKILDADFECLNCNLLLCQQCLDIHFSNPKHETHRVLKLMEEANLERTEDDFCVQHKERLLHYCYNDNRALCIVCAQYEDHNEHEVKPLKSILKEQDEVTKELKQKLSHQIKSIEMSFFQLNLETMKAQKSLFLTKLKQDFAVMYKMLEVKYSEIYSKINRAFEECAEESESMKVGFSAYLQRLYFLKAVNPQRDIDVLYINQLSDDLTSLNVNTTFLHDFDVATYSQFVNEPIDRLQKSLTDYTFLDISERSLKQLKNNFIDSRILKPELITPEFYSMFPQPGIQMTELLYRMKRDGCSPEVFHKRCDDKGATLVLVSANKGYVFGGFNPTSWMNNYCYSECDDAFLFSLCEPTKQRKPFKCPIRPTKHDFAIKQSESGFSPGWGEANNCDLFIAYKQPQRSYCKLGTCYEPPEDLSRGLNSEQVHGLLAGKEGEWDIQDIEVYSIKF</sequence>
<dbReference type="OrthoDB" id="299389at2759"/>
<gene>
    <name evidence="8" type="ORF">FGO68_gene2406</name>
</gene>
<dbReference type="Proteomes" id="UP000785679">
    <property type="component" value="Unassembled WGS sequence"/>
</dbReference>
<dbReference type="SMART" id="SM00584">
    <property type="entry name" value="TLDc"/>
    <property type="match status" value="1"/>
</dbReference>
<evidence type="ECO:0000313" key="9">
    <source>
        <dbReference type="Proteomes" id="UP000785679"/>
    </source>
</evidence>
<feature type="region of interest" description="Disordered" evidence="5">
    <location>
        <begin position="50"/>
        <end position="84"/>
    </location>
</feature>
<comment type="caution">
    <text evidence="8">The sequence shown here is derived from an EMBL/GenBank/DDBJ whole genome shotgun (WGS) entry which is preliminary data.</text>
</comment>
<keyword evidence="1" id="KW-0479">Metal-binding</keyword>
<dbReference type="GO" id="GO:0008270">
    <property type="term" value="F:zinc ion binding"/>
    <property type="evidence" value="ECO:0007669"/>
    <property type="project" value="UniProtKB-KW"/>
</dbReference>
<evidence type="ECO:0000313" key="8">
    <source>
        <dbReference type="EMBL" id="TNV87479.1"/>
    </source>
</evidence>
<protein>
    <submittedName>
        <fullName evidence="8">Uncharacterized protein</fullName>
    </submittedName>
</protein>
<evidence type="ECO:0000259" key="7">
    <source>
        <dbReference type="PROSITE" id="PS51886"/>
    </source>
</evidence>
<dbReference type="PANTHER" id="PTHR25462:SF296">
    <property type="entry name" value="MEIOTIC P26, ISOFORM F"/>
    <property type="match status" value="1"/>
</dbReference>
<keyword evidence="2 4" id="KW-0863">Zinc-finger</keyword>
<dbReference type="Pfam" id="PF07534">
    <property type="entry name" value="TLD"/>
    <property type="match status" value="1"/>
</dbReference>
<evidence type="ECO:0000259" key="6">
    <source>
        <dbReference type="PROSITE" id="PS50119"/>
    </source>
</evidence>
<feature type="domain" description="TLDc" evidence="7">
    <location>
        <begin position="637"/>
        <end position="820"/>
    </location>
</feature>
<accession>A0A8J8P7R4</accession>
<dbReference type="PROSITE" id="PS00518">
    <property type="entry name" value="ZF_RING_1"/>
    <property type="match status" value="1"/>
</dbReference>
<feature type="domain" description="B box-type" evidence="6">
    <location>
        <begin position="420"/>
        <end position="461"/>
    </location>
</feature>
<reference evidence="8" key="1">
    <citation type="submission" date="2019-06" db="EMBL/GenBank/DDBJ databases">
        <authorList>
            <person name="Zheng W."/>
        </authorList>
    </citation>
    <scope>NUCLEOTIDE SEQUENCE</scope>
    <source>
        <strain evidence="8">QDHG01</strain>
    </source>
</reference>
<dbReference type="Pfam" id="PF00643">
    <property type="entry name" value="zf-B_box"/>
    <property type="match status" value="1"/>
</dbReference>
<evidence type="ECO:0000256" key="4">
    <source>
        <dbReference type="PROSITE-ProRule" id="PRU00024"/>
    </source>
</evidence>
<dbReference type="InterPro" id="IPR047153">
    <property type="entry name" value="TRIM45/56/19-like"/>
</dbReference>
<dbReference type="PANTHER" id="PTHR25462">
    <property type="entry name" value="BONUS, ISOFORM C-RELATED"/>
    <property type="match status" value="1"/>
</dbReference>
<dbReference type="InterPro" id="IPR006571">
    <property type="entry name" value="TLDc_dom"/>
</dbReference>
<dbReference type="EMBL" id="RRYP01000409">
    <property type="protein sequence ID" value="TNV87479.1"/>
    <property type="molecule type" value="Genomic_DNA"/>
</dbReference>
<dbReference type="InterPro" id="IPR017907">
    <property type="entry name" value="Znf_RING_CS"/>
</dbReference>
<evidence type="ECO:0000256" key="1">
    <source>
        <dbReference type="ARBA" id="ARBA00022723"/>
    </source>
</evidence>
<organism evidence="8 9">
    <name type="scientific">Halteria grandinella</name>
    <dbReference type="NCBI Taxonomy" id="5974"/>
    <lineage>
        <taxon>Eukaryota</taxon>
        <taxon>Sar</taxon>
        <taxon>Alveolata</taxon>
        <taxon>Ciliophora</taxon>
        <taxon>Intramacronucleata</taxon>
        <taxon>Spirotrichea</taxon>
        <taxon>Stichotrichia</taxon>
        <taxon>Sporadotrichida</taxon>
        <taxon>Halteriidae</taxon>
        <taxon>Halteria</taxon>
    </lineage>
</organism>
<dbReference type="InterPro" id="IPR000315">
    <property type="entry name" value="Znf_B-box"/>
</dbReference>
<name>A0A8J8P7R4_HALGN</name>
<proteinExistence type="predicted"/>
<keyword evidence="9" id="KW-1185">Reference proteome</keyword>